<name>A0A0F9XI48_9ZZZZ</name>
<evidence type="ECO:0000313" key="2">
    <source>
        <dbReference type="EMBL" id="KKN98836.1"/>
    </source>
</evidence>
<organism evidence="2">
    <name type="scientific">marine sediment metagenome</name>
    <dbReference type="NCBI Taxonomy" id="412755"/>
    <lineage>
        <taxon>unclassified sequences</taxon>
        <taxon>metagenomes</taxon>
        <taxon>ecological metagenomes</taxon>
    </lineage>
</organism>
<evidence type="ECO:0008006" key="3">
    <source>
        <dbReference type="Google" id="ProtNLM"/>
    </source>
</evidence>
<protein>
    <recommendedName>
        <fullName evidence="3">KOW domain-containing protein</fullName>
    </recommendedName>
</protein>
<reference evidence="2" key="1">
    <citation type="journal article" date="2015" name="Nature">
        <title>Complex archaea that bridge the gap between prokaryotes and eukaryotes.</title>
        <authorList>
            <person name="Spang A."/>
            <person name="Saw J.H."/>
            <person name="Jorgensen S.L."/>
            <person name="Zaremba-Niedzwiedzka K."/>
            <person name="Martijn J."/>
            <person name="Lind A.E."/>
            <person name="van Eijk R."/>
            <person name="Schleper C."/>
            <person name="Guy L."/>
            <person name="Ettema T.J."/>
        </authorList>
    </citation>
    <scope>NUCLEOTIDE SEQUENCE</scope>
</reference>
<comment type="caution">
    <text evidence="2">The sequence shown here is derived from an EMBL/GenBank/DDBJ whole genome shotgun (WGS) entry which is preliminary data.</text>
</comment>
<sequence>MKIDDVVRIDKCEMCPGVVGKVVPVKGFREDTETMVKLGFGRGRPAAGRPEFFSVDDLTVVNVHILGDTENPASSEDVEQTVESLQDKE</sequence>
<dbReference type="EMBL" id="LAZR01000049">
    <property type="protein sequence ID" value="KKN98836.1"/>
    <property type="molecule type" value="Genomic_DNA"/>
</dbReference>
<evidence type="ECO:0000256" key="1">
    <source>
        <dbReference type="SAM" id="MobiDB-lite"/>
    </source>
</evidence>
<accession>A0A0F9XI48</accession>
<proteinExistence type="predicted"/>
<feature type="region of interest" description="Disordered" evidence="1">
    <location>
        <begin position="69"/>
        <end position="89"/>
    </location>
</feature>
<gene>
    <name evidence="2" type="ORF">LCGC14_0140770</name>
</gene>
<dbReference type="AlphaFoldDB" id="A0A0F9XI48"/>